<accession>A0A9N8KU93</accession>
<organism evidence="2 3">
    <name type="scientific">Chrysodeixis includens</name>
    <name type="common">Soybean looper</name>
    <name type="synonym">Pseudoplusia includens</name>
    <dbReference type="NCBI Taxonomy" id="689277"/>
    <lineage>
        <taxon>Eukaryota</taxon>
        <taxon>Metazoa</taxon>
        <taxon>Ecdysozoa</taxon>
        <taxon>Arthropoda</taxon>
        <taxon>Hexapoda</taxon>
        <taxon>Insecta</taxon>
        <taxon>Pterygota</taxon>
        <taxon>Neoptera</taxon>
        <taxon>Endopterygota</taxon>
        <taxon>Lepidoptera</taxon>
        <taxon>Glossata</taxon>
        <taxon>Ditrysia</taxon>
        <taxon>Noctuoidea</taxon>
        <taxon>Noctuidae</taxon>
        <taxon>Plusiinae</taxon>
        <taxon>Chrysodeixis</taxon>
    </lineage>
</organism>
<name>A0A9N8KU93_CHRIL</name>
<sequence length="149" mass="15936">MQRHSDPPPFPPGGVAECNLLCRAAPLVLRANERGSAPPEHELHKLPPHCRSLIADSIESDNVYGSNNAAETFERGSRPARRGPARPGAARLGSFRSVTSLPPRRAARAPPARRSRSLPRPAAPAFALVTVALHVHSGGSASRHYYGMS</sequence>
<protein>
    <submittedName>
        <fullName evidence="2">Uncharacterized protein</fullName>
    </submittedName>
</protein>
<reference evidence="2" key="1">
    <citation type="submission" date="2021-12" db="EMBL/GenBank/DDBJ databases">
        <authorList>
            <person name="King R."/>
        </authorList>
    </citation>
    <scope>NUCLEOTIDE SEQUENCE</scope>
</reference>
<proteinExistence type="predicted"/>
<feature type="compositionally biased region" description="Basic residues" evidence="1">
    <location>
        <begin position="105"/>
        <end position="117"/>
    </location>
</feature>
<dbReference type="AlphaFoldDB" id="A0A9N8KU93"/>
<evidence type="ECO:0000313" key="3">
    <source>
        <dbReference type="Proteomes" id="UP001154114"/>
    </source>
</evidence>
<dbReference type="EMBL" id="LR824006">
    <property type="protein sequence ID" value="CAD0195838.1"/>
    <property type="molecule type" value="Genomic_DNA"/>
</dbReference>
<feature type="region of interest" description="Disordered" evidence="1">
    <location>
        <begin position="65"/>
        <end position="119"/>
    </location>
</feature>
<evidence type="ECO:0000256" key="1">
    <source>
        <dbReference type="SAM" id="MobiDB-lite"/>
    </source>
</evidence>
<dbReference type="Proteomes" id="UP001154114">
    <property type="component" value="Chromosome 3"/>
</dbReference>
<keyword evidence="3" id="KW-1185">Reference proteome</keyword>
<evidence type="ECO:0000313" key="2">
    <source>
        <dbReference type="EMBL" id="CAD0195838.1"/>
    </source>
</evidence>
<gene>
    <name evidence="2" type="ORF">CINC_LOCUS9788</name>
</gene>